<dbReference type="InterPro" id="IPR045888">
    <property type="entry name" value="Erv"/>
</dbReference>
<reference evidence="9 10" key="1">
    <citation type="submission" date="2024-10" db="EMBL/GenBank/DDBJ databases">
        <title>Updated reference genomes for cyclostephanoid diatoms.</title>
        <authorList>
            <person name="Roberts W.R."/>
            <person name="Alverson A.J."/>
        </authorList>
    </citation>
    <scope>NUCLEOTIDE SEQUENCE [LARGE SCALE GENOMIC DNA]</scope>
    <source>
        <strain evidence="9 10">AJA232-27</strain>
    </source>
</reference>
<organism evidence="9 10">
    <name type="scientific">Discostella pseudostelligera</name>
    <dbReference type="NCBI Taxonomy" id="259834"/>
    <lineage>
        <taxon>Eukaryota</taxon>
        <taxon>Sar</taxon>
        <taxon>Stramenopiles</taxon>
        <taxon>Ochrophyta</taxon>
        <taxon>Bacillariophyta</taxon>
        <taxon>Coscinodiscophyceae</taxon>
        <taxon>Thalassiosirophycidae</taxon>
        <taxon>Stephanodiscales</taxon>
        <taxon>Stephanodiscaceae</taxon>
        <taxon>Discostella</taxon>
    </lineage>
</organism>
<name>A0ABD3MGD6_9STRA</name>
<dbReference type="EMBL" id="JALLBG020000155">
    <property type="protein sequence ID" value="KAL3761212.1"/>
    <property type="molecule type" value="Genomic_DNA"/>
</dbReference>
<evidence type="ECO:0000256" key="4">
    <source>
        <dbReference type="ARBA" id="ARBA00022989"/>
    </source>
</evidence>
<evidence type="ECO:0000313" key="9">
    <source>
        <dbReference type="EMBL" id="KAL3761212.1"/>
    </source>
</evidence>
<evidence type="ECO:0000256" key="2">
    <source>
        <dbReference type="ARBA" id="ARBA00005648"/>
    </source>
</evidence>
<dbReference type="GO" id="GO:0016020">
    <property type="term" value="C:membrane"/>
    <property type="evidence" value="ECO:0007669"/>
    <property type="project" value="UniProtKB-SubCell"/>
</dbReference>
<evidence type="ECO:0000313" key="10">
    <source>
        <dbReference type="Proteomes" id="UP001530293"/>
    </source>
</evidence>
<evidence type="ECO:0000259" key="8">
    <source>
        <dbReference type="Pfam" id="PF13850"/>
    </source>
</evidence>
<evidence type="ECO:0000256" key="3">
    <source>
        <dbReference type="ARBA" id="ARBA00022692"/>
    </source>
</evidence>
<evidence type="ECO:0000256" key="1">
    <source>
        <dbReference type="ARBA" id="ARBA00004141"/>
    </source>
</evidence>
<dbReference type="AlphaFoldDB" id="A0ABD3MGD6"/>
<proteinExistence type="inferred from homology"/>
<dbReference type="PANTHER" id="PTHR10984:SF25">
    <property type="entry name" value="ENDOPLASMIC RETICULUM-GOLGI INTERMEDIATE COMPARTMENT PROTEIN 3"/>
    <property type="match status" value="1"/>
</dbReference>
<dbReference type="Pfam" id="PF13850">
    <property type="entry name" value="ERGIC_N"/>
    <property type="match status" value="1"/>
</dbReference>
<dbReference type="InterPro" id="IPR039542">
    <property type="entry name" value="Erv_N"/>
</dbReference>
<protein>
    <recommendedName>
        <fullName evidence="11">Endoplasmic reticulum-Golgi intermediate compartment protein 3</fullName>
    </recommendedName>
</protein>
<dbReference type="Proteomes" id="UP001530293">
    <property type="component" value="Unassembled WGS sequence"/>
</dbReference>
<accession>A0ABD3MGD6</accession>
<comment type="similarity">
    <text evidence="2">Belongs to the ERGIC family.</text>
</comment>
<keyword evidence="3 6" id="KW-0812">Transmembrane</keyword>
<sequence>MASASSSASGRSSYSDYIKSIDIHSPISSEFRIRTLSGALLSLFTLLLTLYFIYTEYQYNIANVTLLNHVHVMPQSPIGLEVSFDITFPRIPCALLASDANDPTGQGQSFHLDSNRHRVWKHRLDANGRTIGKRSKFELGGTLLEEHQLETLQAAKEEDRRRKTIMTNEDGEMILGGESEEEADDEQICGSCYGAATEENQCCNTCDDVKRAYRQKQWHIPDISTIDQCRHLVRAEQEENEGCNIRGNVALSTGGGNLHFAPDRQWEKEGDGSRKNNLQRGFLDLNAILEMFSDAFEQFNVSHTVNQLSFGPPLSPKTRQSLGLTSQLDGATRTVTDGYGMFQYYLQVVPTVFRFLNGTVIETFQYSVTEHTRHVDPGSNRGLPGVFFFYEVSALHVEFEEYRRGWTHFFTGVCAAVGGAFTVMGMLDRTLFEWKSGGGGSEGLPLSFAMTSVRVSASSVTNSSVMDSTLSFPSRVMATTMAVGPGRMVPRYWYPLRSKMTTNTSMCNNEKSQQWRDKSSL</sequence>
<dbReference type="Pfam" id="PF07970">
    <property type="entry name" value="COPIIcoated_ERV"/>
    <property type="match status" value="1"/>
</dbReference>
<feature type="transmembrane region" description="Helical" evidence="6">
    <location>
        <begin position="406"/>
        <end position="427"/>
    </location>
</feature>
<evidence type="ECO:0000256" key="6">
    <source>
        <dbReference type="SAM" id="Phobius"/>
    </source>
</evidence>
<dbReference type="InterPro" id="IPR012936">
    <property type="entry name" value="Erv_C"/>
</dbReference>
<comment type="subcellular location">
    <subcellularLocation>
        <location evidence="1">Membrane</location>
        <topology evidence="1">Multi-pass membrane protein</topology>
    </subcellularLocation>
</comment>
<gene>
    <name evidence="9" type="ORF">ACHAWU_007029</name>
</gene>
<feature type="domain" description="Endoplasmic reticulum vesicle transporter C-terminal" evidence="7">
    <location>
        <begin position="192"/>
        <end position="428"/>
    </location>
</feature>
<feature type="transmembrane region" description="Helical" evidence="6">
    <location>
        <begin position="35"/>
        <end position="54"/>
    </location>
</feature>
<feature type="domain" description="Endoplasmic reticulum vesicle transporter N-terminal" evidence="8">
    <location>
        <begin position="18"/>
        <end position="108"/>
    </location>
</feature>
<evidence type="ECO:0008006" key="11">
    <source>
        <dbReference type="Google" id="ProtNLM"/>
    </source>
</evidence>
<keyword evidence="10" id="KW-1185">Reference proteome</keyword>
<evidence type="ECO:0000256" key="5">
    <source>
        <dbReference type="ARBA" id="ARBA00023136"/>
    </source>
</evidence>
<comment type="caution">
    <text evidence="9">The sequence shown here is derived from an EMBL/GenBank/DDBJ whole genome shotgun (WGS) entry which is preliminary data.</text>
</comment>
<dbReference type="PANTHER" id="PTHR10984">
    <property type="entry name" value="ENDOPLASMIC RETICULUM-GOLGI INTERMEDIATE COMPARTMENT PROTEIN"/>
    <property type="match status" value="1"/>
</dbReference>
<keyword evidence="4 6" id="KW-1133">Transmembrane helix</keyword>
<keyword evidence="5 6" id="KW-0472">Membrane</keyword>
<evidence type="ECO:0000259" key="7">
    <source>
        <dbReference type="Pfam" id="PF07970"/>
    </source>
</evidence>